<keyword evidence="7 11" id="KW-0862">Zinc</keyword>
<keyword evidence="4 11" id="KW-0479">Metal-binding</keyword>
<comment type="similarity">
    <text evidence="2">In the N-terminal section; belongs to the DHBP synthase family.</text>
</comment>
<comment type="pathway">
    <text evidence="1 11">Cofactor biosynthesis; riboflavin biosynthesis; 5-amino-6-(D-ribitylamino)uracil from GTP: step 1/4.</text>
</comment>
<keyword evidence="6 11" id="KW-0378">Hydrolase</keyword>
<evidence type="ECO:0000256" key="11">
    <source>
        <dbReference type="HAMAP-Rule" id="MF_00179"/>
    </source>
</evidence>
<evidence type="ECO:0000256" key="8">
    <source>
        <dbReference type="ARBA" id="ARBA00023134"/>
    </source>
</evidence>
<dbReference type="InterPro" id="IPR036144">
    <property type="entry name" value="RibA-like_sf"/>
</dbReference>
<dbReference type="GO" id="GO:0005829">
    <property type="term" value="C:cytosol"/>
    <property type="evidence" value="ECO:0007669"/>
    <property type="project" value="TreeGrafter"/>
</dbReference>
<evidence type="ECO:0000313" key="15">
    <source>
        <dbReference type="Proteomes" id="UP000094487"/>
    </source>
</evidence>
<dbReference type="InterPro" id="IPR032677">
    <property type="entry name" value="GTP_cyclohydro_II"/>
</dbReference>
<dbReference type="NCBIfam" id="TIGR00505">
    <property type="entry name" value="ribA"/>
    <property type="match status" value="1"/>
</dbReference>
<dbReference type="Proteomes" id="UP000094487">
    <property type="component" value="Unassembled WGS sequence"/>
</dbReference>
<feature type="active site" description="Nucleophile" evidence="11">
    <location>
        <position position="284"/>
    </location>
</feature>
<dbReference type="PANTHER" id="PTHR21327">
    <property type="entry name" value="GTP CYCLOHYDROLASE II-RELATED"/>
    <property type="match status" value="1"/>
</dbReference>
<accession>A0A1E3LZB2</accession>
<dbReference type="EC" id="3.5.4.25" evidence="11"/>
<keyword evidence="3 11" id="KW-0686">Riboflavin biosynthesis</keyword>
<evidence type="ECO:0000313" key="14">
    <source>
        <dbReference type="EMBL" id="ODP39073.1"/>
    </source>
</evidence>
<evidence type="ECO:0000256" key="1">
    <source>
        <dbReference type="ARBA" id="ARBA00004853"/>
    </source>
</evidence>
<keyword evidence="15" id="KW-1185">Reference proteome</keyword>
<name>A0A1E3LZB2_9SPHN</name>
<protein>
    <recommendedName>
        <fullName evidence="11">GTP cyclohydrolase-2</fullName>
        <ecNumber evidence="11">3.5.4.25</ecNumber>
    </recommendedName>
    <alternativeName>
        <fullName evidence="11">GTP cyclohydrolase II</fullName>
    </alternativeName>
</protein>
<keyword evidence="5 11" id="KW-0547">Nucleotide-binding</keyword>
<evidence type="ECO:0000256" key="7">
    <source>
        <dbReference type="ARBA" id="ARBA00022833"/>
    </source>
</evidence>
<dbReference type="AlphaFoldDB" id="A0A1E3LZB2"/>
<dbReference type="GO" id="GO:0005525">
    <property type="term" value="F:GTP binding"/>
    <property type="evidence" value="ECO:0007669"/>
    <property type="project" value="UniProtKB-KW"/>
</dbReference>
<evidence type="ECO:0000256" key="12">
    <source>
        <dbReference type="SAM" id="MobiDB-lite"/>
    </source>
</evidence>
<keyword evidence="8 11" id="KW-0342">GTP-binding</keyword>
<feature type="binding site" evidence="11">
    <location>
        <position position="226"/>
    </location>
    <ligand>
        <name>GTP</name>
        <dbReference type="ChEBI" id="CHEBI:37565"/>
    </ligand>
</feature>
<dbReference type="InterPro" id="IPR000926">
    <property type="entry name" value="RibA"/>
</dbReference>
<evidence type="ECO:0000256" key="4">
    <source>
        <dbReference type="ARBA" id="ARBA00022723"/>
    </source>
</evidence>
<dbReference type="PANTHER" id="PTHR21327:SF18">
    <property type="entry name" value="3,4-DIHYDROXY-2-BUTANONE 4-PHOSPHATE SYNTHASE"/>
    <property type="match status" value="1"/>
</dbReference>
<comment type="function">
    <text evidence="9 11">Catalyzes the conversion of GTP to 2,5-diamino-6-ribosylamino-4(3H)-pyrimidinone 5'-phosphate (DARP), formate and pyrophosphate.</text>
</comment>
<evidence type="ECO:0000256" key="10">
    <source>
        <dbReference type="ARBA" id="ARBA00049295"/>
    </source>
</evidence>
<feature type="active site" description="Proton acceptor" evidence="11">
    <location>
        <position position="282"/>
    </location>
</feature>
<dbReference type="EMBL" id="MDDS01000008">
    <property type="protein sequence ID" value="ODP39073.1"/>
    <property type="molecule type" value="Genomic_DNA"/>
</dbReference>
<feature type="domain" description="GTP cyclohydrolase II" evidence="13">
    <location>
        <begin position="164"/>
        <end position="326"/>
    </location>
</feature>
<feature type="binding site" evidence="11">
    <location>
        <begin position="248"/>
        <end position="250"/>
    </location>
    <ligand>
        <name>GTP</name>
        <dbReference type="ChEBI" id="CHEBI:37565"/>
    </ligand>
</feature>
<feature type="binding site" evidence="11">
    <location>
        <position position="223"/>
    </location>
    <ligand>
        <name>Zn(2+)</name>
        <dbReference type="ChEBI" id="CHEBI:29105"/>
        <note>catalytic</note>
    </ligand>
</feature>
<sequence>MSARAVAQAVDALRRGWPIAIRDGADVLSLLAIETADAARLAEFDPDAAAPVLISAGRAFTLKLANQLDAATPDAPVLVERAPWLEFDGAVALADPQLDLATPLKGPFRAVPVIAPDAASAALRLARIAGLLPAFFVRCGGADAITPADIDAHEDPARLRIVTRARLPVAGAEDAEIVAFRTPESPDEHIALLIGHPNGQPPLVRLHSECLTGDVLGSLKCDCGPQLHAAIHAIADAGWGVLLYLRQEGRGIGLINKLRAYALQDQGFDTVDANTRLGFAIDARDFGVAGQMLKLLGQDRIRLLTNNPAKVAGLQATGVDVIERVPHHLPPNPHNERYLATKRDRTGHQL</sequence>
<dbReference type="CDD" id="cd00641">
    <property type="entry name" value="GTP_cyclohydro2"/>
    <property type="match status" value="1"/>
</dbReference>
<dbReference type="GO" id="GO:0003935">
    <property type="term" value="F:GTP cyclohydrolase II activity"/>
    <property type="evidence" value="ECO:0007669"/>
    <property type="project" value="UniProtKB-UniRule"/>
</dbReference>
<evidence type="ECO:0000256" key="5">
    <source>
        <dbReference type="ARBA" id="ARBA00022741"/>
    </source>
</evidence>
<comment type="similarity">
    <text evidence="11">Belongs to the GTP cyclohydrolase II family.</text>
</comment>
<feature type="compositionally biased region" description="Basic and acidic residues" evidence="12">
    <location>
        <begin position="334"/>
        <end position="350"/>
    </location>
</feature>
<feature type="region of interest" description="Disordered" evidence="12">
    <location>
        <begin position="325"/>
        <end position="350"/>
    </location>
</feature>
<comment type="catalytic activity">
    <reaction evidence="10 11">
        <text>GTP + 4 H2O = 2,5-diamino-6-hydroxy-4-(5-phosphoribosylamino)-pyrimidine + formate + 2 phosphate + 3 H(+)</text>
        <dbReference type="Rhea" id="RHEA:23704"/>
        <dbReference type="ChEBI" id="CHEBI:15377"/>
        <dbReference type="ChEBI" id="CHEBI:15378"/>
        <dbReference type="ChEBI" id="CHEBI:15740"/>
        <dbReference type="ChEBI" id="CHEBI:37565"/>
        <dbReference type="ChEBI" id="CHEBI:43474"/>
        <dbReference type="ChEBI" id="CHEBI:58614"/>
        <dbReference type="EC" id="3.5.4.25"/>
    </reaction>
</comment>
<evidence type="ECO:0000256" key="6">
    <source>
        <dbReference type="ARBA" id="ARBA00022801"/>
    </source>
</evidence>
<dbReference type="RefSeq" id="WP_069319248.1">
    <property type="nucleotide sequence ID" value="NZ_MDDS01000008.1"/>
</dbReference>
<dbReference type="SUPFAM" id="SSF142695">
    <property type="entry name" value="RibA-like"/>
    <property type="match status" value="1"/>
</dbReference>
<reference evidence="14 15" key="1">
    <citation type="submission" date="2016-08" db="EMBL/GenBank/DDBJ databases">
        <title>Draft genome of the agarase producing Sphingomonas sp. MCT13.</title>
        <authorList>
            <person name="D'Andrea M.M."/>
            <person name="Rossolini G.M."/>
            <person name="Thaller M.C."/>
        </authorList>
    </citation>
    <scope>NUCLEOTIDE SEQUENCE [LARGE SCALE GENOMIC DNA]</scope>
    <source>
        <strain evidence="14 15">MCT13</strain>
    </source>
</reference>
<proteinExistence type="inferred from homology"/>
<feature type="binding site" evidence="11">
    <location>
        <position position="310"/>
    </location>
    <ligand>
        <name>GTP</name>
        <dbReference type="ChEBI" id="CHEBI:37565"/>
    </ligand>
</feature>
<dbReference type="NCBIfam" id="NF001591">
    <property type="entry name" value="PRK00393.1"/>
    <property type="match status" value="1"/>
</dbReference>
<evidence type="ECO:0000256" key="3">
    <source>
        <dbReference type="ARBA" id="ARBA00022619"/>
    </source>
</evidence>
<dbReference type="STRING" id="1888892.BFL28_11975"/>
<dbReference type="GO" id="GO:0009231">
    <property type="term" value="P:riboflavin biosynthetic process"/>
    <property type="evidence" value="ECO:0007669"/>
    <property type="project" value="UniProtKB-UniRule"/>
</dbReference>
<dbReference type="OrthoDB" id="9793111at2"/>
<dbReference type="UniPathway" id="UPA00275">
    <property type="reaction ID" value="UER00400"/>
</dbReference>
<feature type="binding site" evidence="11">
    <location>
        <position position="270"/>
    </location>
    <ligand>
        <name>GTP</name>
        <dbReference type="ChEBI" id="CHEBI:37565"/>
    </ligand>
</feature>
<evidence type="ECO:0000256" key="2">
    <source>
        <dbReference type="ARBA" id="ARBA00005520"/>
    </source>
</evidence>
<comment type="caution">
    <text evidence="14">The sequence shown here is derived from an EMBL/GenBank/DDBJ whole genome shotgun (WGS) entry which is preliminary data.</text>
</comment>
<dbReference type="Gene3D" id="3.40.50.10990">
    <property type="entry name" value="GTP cyclohydrolase II"/>
    <property type="match status" value="1"/>
</dbReference>
<organism evidence="14 15">
    <name type="scientific">Sphingomonas turrisvirgatae</name>
    <dbReference type="NCBI Taxonomy" id="1888892"/>
    <lineage>
        <taxon>Bacteria</taxon>
        <taxon>Pseudomonadati</taxon>
        <taxon>Pseudomonadota</taxon>
        <taxon>Alphaproteobacteria</taxon>
        <taxon>Sphingomonadales</taxon>
        <taxon>Sphingomonadaceae</taxon>
        <taxon>Sphingomonas</taxon>
    </lineage>
</organism>
<dbReference type="Pfam" id="PF00925">
    <property type="entry name" value="GTP_cyclohydro2"/>
    <property type="match status" value="1"/>
</dbReference>
<comment type="cofactor">
    <cofactor evidence="11">
        <name>Zn(2+)</name>
        <dbReference type="ChEBI" id="CHEBI:29105"/>
    </cofactor>
    <text evidence="11">Binds 1 zinc ion per subunit.</text>
</comment>
<dbReference type="FunFam" id="3.40.50.10990:FF:000001">
    <property type="entry name" value="Riboflavin biosynthesis protein RibBA"/>
    <property type="match status" value="1"/>
</dbReference>
<evidence type="ECO:0000256" key="9">
    <source>
        <dbReference type="ARBA" id="ARBA00043932"/>
    </source>
</evidence>
<feature type="binding site" evidence="11">
    <location>
        <position position="305"/>
    </location>
    <ligand>
        <name>GTP</name>
        <dbReference type="ChEBI" id="CHEBI:37565"/>
    </ligand>
</feature>
<evidence type="ECO:0000259" key="13">
    <source>
        <dbReference type="Pfam" id="PF00925"/>
    </source>
</evidence>
<dbReference type="HAMAP" id="MF_00179">
    <property type="entry name" value="RibA"/>
    <property type="match status" value="1"/>
</dbReference>
<feature type="binding site" evidence="11">
    <location>
        <position position="221"/>
    </location>
    <ligand>
        <name>Zn(2+)</name>
        <dbReference type="ChEBI" id="CHEBI:29105"/>
        <note>catalytic</note>
    </ligand>
</feature>
<feature type="binding site" evidence="11">
    <location>
        <begin position="205"/>
        <end position="209"/>
    </location>
    <ligand>
        <name>GTP</name>
        <dbReference type="ChEBI" id="CHEBI:37565"/>
    </ligand>
</feature>
<gene>
    <name evidence="11" type="primary">ribA</name>
    <name evidence="14" type="ORF">BFL28_11975</name>
</gene>
<dbReference type="GO" id="GO:0008270">
    <property type="term" value="F:zinc ion binding"/>
    <property type="evidence" value="ECO:0007669"/>
    <property type="project" value="UniProtKB-UniRule"/>
</dbReference>
<feature type="binding site" evidence="11">
    <location>
        <position position="210"/>
    </location>
    <ligand>
        <name>Zn(2+)</name>
        <dbReference type="ChEBI" id="CHEBI:29105"/>
        <note>catalytic</note>
    </ligand>
</feature>